<dbReference type="GO" id="GO:0051666">
    <property type="term" value="P:actin cortical patch localization"/>
    <property type="evidence" value="ECO:0007669"/>
    <property type="project" value="TreeGrafter"/>
</dbReference>
<dbReference type="GO" id="GO:0030479">
    <property type="term" value="C:actin cortical patch"/>
    <property type="evidence" value="ECO:0007669"/>
    <property type="project" value="TreeGrafter"/>
</dbReference>
<dbReference type="InterPro" id="IPR007461">
    <property type="entry name" value="Ysc84_actin-binding"/>
</dbReference>
<dbReference type="FunFam" id="2.30.30.40:FF:000100">
    <property type="entry name" value="SH3 domain-containing YSC84-like protein 1"/>
    <property type="match status" value="1"/>
</dbReference>
<proteinExistence type="inferred from homology"/>
<evidence type="ECO:0000313" key="6">
    <source>
        <dbReference type="EMBL" id="KDR85292.1"/>
    </source>
</evidence>
<dbReference type="PROSITE" id="PS50002">
    <property type="entry name" value="SH3"/>
    <property type="match status" value="1"/>
</dbReference>
<protein>
    <recommendedName>
        <fullName evidence="5">SH3 domain-containing protein</fullName>
    </recommendedName>
</protein>
<evidence type="ECO:0000313" key="7">
    <source>
        <dbReference type="Proteomes" id="UP000027222"/>
    </source>
</evidence>
<reference evidence="7" key="1">
    <citation type="journal article" date="2014" name="Proc. Natl. Acad. Sci. U.S.A.">
        <title>Extensive sampling of basidiomycete genomes demonstrates inadequacy of the white-rot/brown-rot paradigm for wood decay fungi.</title>
        <authorList>
            <person name="Riley R."/>
            <person name="Salamov A.A."/>
            <person name="Brown D.W."/>
            <person name="Nagy L.G."/>
            <person name="Floudas D."/>
            <person name="Held B.W."/>
            <person name="Levasseur A."/>
            <person name="Lombard V."/>
            <person name="Morin E."/>
            <person name="Otillar R."/>
            <person name="Lindquist E.A."/>
            <person name="Sun H."/>
            <person name="LaButti K.M."/>
            <person name="Schmutz J."/>
            <person name="Jabbour D."/>
            <person name="Luo H."/>
            <person name="Baker S.E."/>
            <person name="Pisabarro A.G."/>
            <person name="Walton J.D."/>
            <person name="Blanchette R.A."/>
            <person name="Henrissat B."/>
            <person name="Martin F."/>
            <person name="Cullen D."/>
            <person name="Hibbett D.S."/>
            <person name="Grigoriev I.V."/>
        </authorList>
    </citation>
    <scope>NUCLEOTIDE SEQUENCE [LARGE SCALE GENOMIC DNA]</scope>
    <source>
        <strain evidence="7">CBS 339.88</strain>
    </source>
</reference>
<dbReference type="SMART" id="SM00326">
    <property type="entry name" value="SH3"/>
    <property type="match status" value="1"/>
</dbReference>
<evidence type="ECO:0000256" key="4">
    <source>
        <dbReference type="SAM" id="MobiDB-lite"/>
    </source>
</evidence>
<dbReference type="EMBL" id="KL142367">
    <property type="protein sequence ID" value="KDR85292.1"/>
    <property type="molecule type" value="Genomic_DNA"/>
</dbReference>
<accession>A0A067TSJ6</accession>
<dbReference type="SUPFAM" id="SSF50044">
    <property type="entry name" value="SH3-domain"/>
    <property type="match status" value="1"/>
</dbReference>
<dbReference type="InterPro" id="IPR033643">
    <property type="entry name" value="SYLF_SH3YL1-like"/>
</dbReference>
<sequence>MKLNNPLPQPLPKECEKASKIFKSFVDSANNGLDGVIPRSILENAKGFAIFTIVKAGFVVSARAGSGVVIAKLDDGTWSAPSAIGTAGLGLGGQAGAEMTDFLVVLNSRSAIKSFMAAGSLTLGGNMSLALGPLGRNGEASGALNTNGKIAAMYSYSKTRGLFGGVSVEGSVIVERQDANFQAYNSPVTARLLLGGTVEPPQWAIPLIKTLEACTGMPGTREWIKDDTSRSTDNTYAFGGLASPGSTTSMPSFLRKKKKPETPPFPPASWGTESNDGSYFSSSASQSHSRNLTWGGGDYNWSESGPSSKFEADFTPAQIASPFGRPDSSDIGVTSRSQGNINPFSNPRLSSGTGIPVHHRAKSLRYDGYSSHTSNLDDAFLSSPTPSQTISAPPFIKPRIELSKPLLSHEGVARAIALYDFNAIERGDLSFRKGDVIVISKKSESVDDWWTGKLNGHEGIFPANFVEIA</sequence>
<dbReference type="GO" id="GO:0051017">
    <property type="term" value="P:actin filament bundle assembly"/>
    <property type="evidence" value="ECO:0007669"/>
    <property type="project" value="TreeGrafter"/>
</dbReference>
<dbReference type="GO" id="GO:0051015">
    <property type="term" value="F:actin filament binding"/>
    <property type="evidence" value="ECO:0007669"/>
    <property type="project" value="TreeGrafter"/>
</dbReference>
<dbReference type="InterPro" id="IPR036028">
    <property type="entry name" value="SH3-like_dom_sf"/>
</dbReference>
<dbReference type="AlphaFoldDB" id="A0A067TSJ6"/>
<gene>
    <name evidence="6" type="ORF">GALMADRAFT_234073</name>
</gene>
<name>A0A067TSJ6_GALM3</name>
<dbReference type="STRING" id="685588.A0A067TSJ6"/>
<dbReference type="Proteomes" id="UP000027222">
    <property type="component" value="Unassembled WGS sequence"/>
</dbReference>
<dbReference type="PRINTS" id="PR00452">
    <property type="entry name" value="SH3DOMAIN"/>
</dbReference>
<keyword evidence="7" id="KW-1185">Reference proteome</keyword>
<dbReference type="Pfam" id="PF04366">
    <property type="entry name" value="Ysc84"/>
    <property type="match status" value="1"/>
</dbReference>
<dbReference type="PANTHER" id="PTHR15629:SF2">
    <property type="entry name" value="SH3 DOMAIN-CONTAINING YSC84-LIKE PROTEIN 1"/>
    <property type="match status" value="1"/>
</dbReference>
<evidence type="ECO:0000256" key="1">
    <source>
        <dbReference type="ARBA" id="ARBA00007761"/>
    </source>
</evidence>
<organism evidence="6 7">
    <name type="scientific">Galerina marginata (strain CBS 339.88)</name>
    <dbReference type="NCBI Taxonomy" id="685588"/>
    <lineage>
        <taxon>Eukaryota</taxon>
        <taxon>Fungi</taxon>
        <taxon>Dikarya</taxon>
        <taxon>Basidiomycota</taxon>
        <taxon>Agaricomycotina</taxon>
        <taxon>Agaricomycetes</taxon>
        <taxon>Agaricomycetidae</taxon>
        <taxon>Agaricales</taxon>
        <taxon>Agaricineae</taxon>
        <taxon>Strophariaceae</taxon>
        <taxon>Galerina</taxon>
    </lineage>
</organism>
<evidence type="ECO:0000256" key="2">
    <source>
        <dbReference type="ARBA" id="ARBA00022443"/>
    </source>
</evidence>
<evidence type="ECO:0000256" key="3">
    <source>
        <dbReference type="PROSITE-ProRule" id="PRU00192"/>
    </source>
</evidence>
<dbReference type="Pfam" id="PF00018">
    <property type="entry name" value="SH3_1"/>
    <property type="match status" value="1"/>
</dbReference>
<dbReference type="InterPro" id="IPR051702">
    <property type="entry name" value="SH3_domain_YSC84-like"/>
</dbReference>
<comment type="similarity">
    <text evidence="1">Belongs to the SH3YL1 family.</text>
</comment>
<dbReference type="Gene3D" id="2.30.30.40">
    <property type="entry name" value="SH3 Domains"/>
    <property type="match status" value="1"/>
</dbReference>
<dbReference type="CDD" id="cd11525">
    <property type="entry name" value="SYLF_SH3YL1_like"/>
    <property type="match status" value="1"/>
</dbReference>
<feature type="compositionally biased region" description="Low complexity" evidence="4">
    <location>
        <begin position="278"/>
        <end position="287"/>
    </location>
</feature>
<dbReference type="InterPro" id="IPR001452">
    <property type="entry name" value="SH3_domain"/>
</dbReference>
<dbReference type="OrthoDB" id="443981at2759"/>
<dbReference type="PANTHER" id="PTHR15629">
    <property type="entry name" value="SH3YL1 PROTEIN"/>
    <property type="match status" value="1"/>
</dbReference>
<dbReference type="GO" id="GO:0035091">
    <property type="term" value="F:phosphatidylinositol binding"/>
    <property type="evidence" value="ECO:0007669"/>
    <property type="project" value="TreeGrafter"/>
</dbReference>
<feature type="domain" description="SH3" evidence="5">
    <location>
        <begin position="410"/>
        <end position="469"/>
    </location>
</feature>
<evidence type="ECO:0000259" key="5">
    <source>
        <dbReference type="PROSITE" id="PS50002"/>
    </source>
</evidence>
<feature type="region of interest" description="Disordered" evidence="4">
    <location>
        <begin position="235"/>
        <end position="287"/>
    </location>
</feature>
<keyword evidence="2 3" id="KW-0728">SH3 domain</keyword>
<dbReference type="HOGENOM" id="CLU_015320_2_2_1"/>